<evidence type="ECO:0000256" key="2">
    <source>
        <dbReference type="ARBA" id="ARBA00022748"/>
    </source>
</evidence>
<dbReference type="Proteomes" id="UP000249248">
    <property type="component" value="Unassembled WGS sequence"/>
</dbReference>
<comment type="subcellular location">
    <subcellularLocation>
        <location evidence="1">Cell envelope</location>
    </subcellularLocation>
</comment>
<comment type="caution">
    <text evidence="7">The sequence shown here is derived from an EMBL/GenBank/DDBJ whole genome shotgun (WGS) entry which is preliminary data.</text>
</comment>
<evidence type="ECO:0000259" key="6">
    <source>
        <dbReference type="PROSITE" id="PS51352"/>
    </source>
</evidence>
<dbReference type="EMBL" id="QKSB01000003">
    <property type="protein sequence ID" value="PZE17631.1"/>
    <property type="molecule type" value="Genomic_DNA"/>
</dbReference>
<dbReference type="CDD" id="cd02966">
    <property type="entry name" value="TlpA_like_family"/>
    <property type="match status" value="1"/>
</dbReference>
<organism evidence="7 8">
    <name type="scientific">Putridiphycobacter roseus</name>
    <dbReference type="NCBI Taxonomy" id="2219161"/>
    <lineage>
        <taxon>Bacteria</taxon>
        <taxon>Pseudomonadati</taxon>
        <taxon>Bacteroidota</taxon>
        <taxon>Flavobacteriia</taxon>
        <taxon>Flavobacteriales</taxon>
        <taxon>Crocinitomicaceae</taxon>
        <taxon>Putridiphycobacter</taxon>
    </lineage>
</organism>
<dbReference type="GO" id="GO:0017004">
    <property type="term" value="P:cytochrome complex assembly"/>
    <property type="evidence" value="ECO:0007669"/>
    <property type="project" value="UniProtKB-KW"/>
</dbReference>
<evidence type="ECO:0000256" key="4">
    <source>
        <dbReference type="ARBA" id="ARBA00023284"/>
    </source>
</evidence>
<gene>
    <name evidence="7" type="ORF">DNU06_07320</name>
</gene>
<dbReference type="InterPro" id="IPR013766">
    <property type="entry name" value="Thioredoxin_domain"/>
</dbReference>
<protein>
    <recommendedName>
        <fullName evidence="6">Thioredoxin domain-containing protein</fullName>
    </recommendedName>
</protein>
<dbReference type="RefSeq" id="WP_111062591.1">
    <property type="nucleotide sequence ID" value="NZ_JBHUCU010000027.1"/>
</dbReference>
<keyword evidence="5" id="KW-0732">Signal</keyword>
<accession>A0A2W1N3L6</accession>
<evidence type="ECO:0000313" key="7">
    <source>
        <dbReference type="EMBL" id="PZE17631.1"/>
    </source>
</evidence>
<dbReference type="PANTHER" id="PTHR42852:SF6">
    <property type="entry name" value="THIOL:DISULFIDE INTERCHANGE PROTEIN DSBE"/>
    <property type="match status" value="1"/>
</dbReference>
<name>A0A2W1N3L6_9FLAO</name>
<keyword evidence="4" id="KW-0676">Redox-active center</keyword>
<keyword evidence="8" id="KW-1185">Reference proteome</keyword>
<dbReference type="InterPro" id="IPR017937">
    <property type="entry name" value="Thioredoxin_CS"/>
</dbReference>
<evidence type="ECO:0000256" key="1">
    <source>
        <dbReference type="ARBA" id="ARBA00004196"/>
    </source>
</evidence>
<keyword evidence="3" id="KW-1015">Disulfide bond</keyword>
<sequence>MIKSILSLLFISILQIGMAQTMANSNNPLKVHLDGQIVGGANQNFYITNQVLGGTQKPFHVIKLDEEGKFNADFTIPFRDYFIGVLQNGQNINLIFHGNDSISIYGDASNLLFNCNVIGSLDSKLMMDFFKEYASFKALEDSLKGVLTKDNSLQAEVNEVFAPRAEAFYGYRNIFISGNTKSPALLATLSAINKDKEAEMYTSVLNNIITNFSGSGIASLLDKQRKQMAADKARNELLATGSPAPDIAIPNPDGEIIKLSDLKGKVVLIDFWASWCGPCRRENPNVVKAYNKYNKSGFEVFSVSFDKPGQKDRWLGAIKQDGLIWPNHGSELKGFSNQAALDYGVRGIPFTCLVDAEGNIVATNLRGAALEAALQKIYGY</sequence>
<reference evidence="7 8" key="1">
    <citation type="submission" date="2018-06" db="EMBL/GenBank/DDBJ databases">
        <title>The draft genome sequence of Crocinitomix sp. SM1701.</title>
        <authorList>
            <person name="Zhang X."/>
        </authorList>
    </citation>
    <scope>NUCLEOTIDE SEQUENCE [LARGE SCALE GENOMIC DNA]</scope>
    <source>
        <strain evidence="7 8">SM1701</strain>
    </source>
</reference>
<dbReference type="InterPro" id="IPR036249">
    <property type="entry name" value="Thioredoxin-like_sf"/>
</dbReference>
<dbReference type="Gene3D" id="3.40.30.10">
    <property type="entry name" value="Glutaredoxin"/>
    <property type="match status" value="1"/>
</dbReference>
<evidence type="ECO:0000313" key="8">
    <source>
        <dbReference type="Proteomes" id="UP000249248"/>
    </source>
</evidence>
<dbReference type="OrthoDB" id="1069091at2"/>
<dbReference type="SUPFAM" id="SSF52833">
    <property type="entry name" value="Thioredoxin-like"/>
    <property type="match status" value="1"/>
</dbReference>
<dbReference type="InterPro" id="IPR050553">
    <property type="entry name" value="Thioredoxin_ResA/DsbE_sf"/>
</dbReference>
<dbReference type="InterPro" id="IPR000866">
    <property type="entry name" value="AhpC/TSA"/>
</dbReference>
<keyword evidence="2" id="KW-0201">Cytochrome c-type biogenesis</keyword>
<evidence type="ECO:0000256" key="3">
    <source>
        <dbReference type="ARBA" id="ARBA00023157"/>
    </source>
</evidence>
<evidence type="ECO:0000256" key="5">
    <source>
        <dbReference type="SAM" id="SignalP"/>
    </source>
</evidence>
<dbReference type="PROSITE" id="PS51352">
    <property type="entry name" value="THIOREDOXIN_2"/>
    <property type="match status" value="1"/>
</dbReference>
<feature type="signal peptide" evidence="5">
    <location>
        <begin position="1"/>
        <end position="19"/>
    </location>
</feature>
<dbReference type="AlphaFoldDB" id="A0A2W1N3L6"/>
<feature type="chain" id="PRO_5016129546" description="Thioredoxin domain-containing protein" evidence="5">
    <location>
        <begin position="20"/>
        <end position="380"/>
    </location>
</feature>
<feature type="domain" description="Thioredoxin" evidence="6">
    <location>
        <begin position="238"/>
        <end position="380"/>
    </location>
</feature>
<dbReference type="GO" id="GO:0030313">
    <property type="term" value="C:cell envelope"/>
    <property type="evidence" value="ECO:0007669"/>
    <property type="project" value="UniProtKB-SubCell"/>
</dbReference>
<dbReference type="GO" id="GO:0016491">
    <property type="term" value="F:oxidoreductase activity"/>
    <property type="evidence" value="ECO:0007669"/>
    <property type="project" value="InterPro"/>
</dbReference>
<dbReference type="GO" id="GO:0016209">
    <property type="term" value="F:antioxidant activity"/>
    <property type="evidence" value="ECO:0007669"/>
    <property type="project" value="InterPro"/>
</dbReference>
<proteinExistence type="predicted"/>
<dbReference type="PROSITE" id="PS00194">
    <property type="entry name" value="THIOREDOXIN_1"/>
    <property type="match status" value="1"/>
</dbReference>
<dbReference type="PANTHER" id="PTHR42852">
    <property type="entry name" value="THIOL:DISULFIDE INTERCHANGE PROTEIN DSBE"/>
    <property type="match status" value="1"/>
</dbReference>
<dbReference type="Pfam" id="PF00578">
    <property type="entry name" value="AhpC-TSA"/>
    <property type="match status" value="1"/>
</dbReference>